<dbReference type="RefSeq" id="WP_190476970.1">
    <property type="nucleotide sequence ID" value="NZ_JACJSG010000041.1"/>
</dbReference>
<protein>
    <submittedName>
        <fullName evidence="1">Rpn family recombination-promoting nuclease/putative transposase</fullName>
    </submittedName>
</protein>
<evidence type="ECO:0000313" key="2">
    <source>
        <dbReference type="Proteomes" id="UP000661112"/>
    </source>
</evidence>
<dbReference type="InterPro" id="IPR022573">
    <property type="entry name" value="DUF2887"/>
</dbReference>
<keyword evidence="2" id="KW-1185">Reference proteome</keyword>
<organism evidence="1 2">
    <name type="scientific">Anabaena azotica FACHB-119</name>
    <dbReference type="NCBI Taxonomy" id="947527"/>
    <lineage>
        <taxon>Bacteria</taxon>
        <taxon>Bacillati</taxon>
        <taxon>Cyanobacteriota</taxon>
        <taxon>Cyanophyceae</taxon>
        <taxon>Nostocales</taxon>
        <taxon>Nostocaceae</taxon>
        <taxon>Anabaena</taxon>
        <taxon>Anabaena azotica</taxon>
    </lineage>
</organism>
<proteinExistence type="predicted"/>
<dbReference type="Pfam" id="PF11103">
    <property type="entry name" value="DUF2887"/>
    <property type="match status" value="1"/>
</dbReference>
<name>A0ABR8D9Q7_9NOST</name>
<reference evidence="1 2" key="1">
    <citation type="journal article" date="2020" name="ISME J.">
        <title>Comparative genomics reveals insights into cyanobacterial evolution and habitat adaptation.</title>
        <authorList>
            <person name="Chen M.Y."/>
            <person name="Teng W.K."/>
            <person name="Zhao L."/>
            <person name="Hu C.X."/>
            <person name="Zhou Y.K."/>
            <person name="Han B.P."/>
            <person name="Song L.R."/>
            <person name="Shu W.S."/>
        </authorList>
    </citation>
    <scope>NUCLEOTIDE SEQUENCE [LARGE SCALE GENOMIC DNA]</scope>
    <source>
        <strain evidence="1 2">FACHB-119</strain>
    </source>
</reference>
<dbReference type="PANTHER" id="PTHR35586">
    <property type="entry name" value="SLL1691 PROTEIN"/>
    <property type="match status" value="1"/>
</dbReference>
<dbReference type="EMBL" id="JACJSG010000041">
    <property type="protein sequence ID" value="MBD2503829.1"/>
    <property type="molecule type" value="Genomic_DNA"/>
</dbReference>
<sequence>MKTDTIFYSLFQAVPSIFFELINQSPQEASNYEFTSREVKQLAFRIDGLFFPKINDSAKPVYVVEVQFQPDDDLYYRLFAELFLYLRQSKPPYRWQVVVIYPSRSIERTQELHFDDILLLNRVKRIYLDELGEAGETSLGVGVVKLVIENEETAPELARRLIAQAKQQLIDAATKRDLINLIETIIVYKLPQKSREEIEAMLGLNELKQSRVYQEALEEGKQQGLEEGKQEGKQEAKLEAIPRMVQFGLSVEAIAQLLDLPLELVQQVVQQSHQ</sequence>
<evidence type="ECO:0000313" key="1">
    <source>
        <dbReference type="EMBL" id="MBD2503829.1"/>
    </source>
</evidence>
<dbReference type="NCBIfam" id="TIGR01784">
    <property type="entry name" value="T_den_put_tspse"/>
    <property type="match status" value="1"/>
</dbReference>
<accession>A0ABR8D9Q7</accession>
<comment type="caution">
    <text evidence="1">The sequence shown here is derived from an EMBL/GenBank/DDBJ whole genome shotgun (WGS) entry which is preliminary data.</text>
</comment>
<dbReference type="Proteomes" id="UP000661112">
    <property type="component" value="Unassembled WGS sequence"/>
</dbReference>
<dbReference type="PANTHER" id="PTHR35586:SF2">
    <property type="entry name" value="SLL1542 PROTEIN"/>
    <property type="match status" value="1"/>
</dbReference>
<dbReference type="InterPro" id="IPR010106">
    <property type="entry name" value="RpnA"/>
</dbReference>
<gene>
    <name evidence="1" type="ORF">H6G83_25010</name>
</gene>